<proteinExistence type="predicted"/>
<sequence length="74" mass="8596">MTSKDEYRIKRVKHALIDKGLSFRKWCEENDVPHSVARDLVYGRLTGNKSVKMRAVKAILEREFGQDLFEENAA</sequence>
<dbReference type="EMBL" id="JAHCVJ010000012">
    <property type="protein sequence ID" value="MBT0666434.1"/>
    <property type="molecule type" value="Genomic_DNA"/>
</dbReference>
<accession>A0AAW4L6L1</accession>
<organism evidence="1 2">
    <name type="scientific">Geoanaerobacter pelophilus</name>
    <dbReference type="NCBI Taxonomy" id="60036"/>
    <lineage>
        <taxon>Bacteria</taxon>
        <taxon>Pseudomonadati</taxon>
        <taxon>Thermodesulfobacteriota</taxon>
        <taxon>Desulfuromonadia</taxon>
        <taxon>Geobacterales</taxon>
        <taxon>Geobacteraceae</taxon>
        <taxon>Geoanaerobacter</taxon>
    </lineage>
</organism>
<reference evidence="1 2" key="1">
    <citation type="submission" date="2021-05" db="EMBL/GenBank/DDBJ databases">
        <title>The draft genome of Geobacter pelophilus DSM 12255.</title>
        <authorList>
            <person name="Xu Z."/>
            <person name="Masuda Y."/>
            <person name="Itoh H."/>
            <person name="Senoo K."/>
        </authorList>
    </citation>
    <scope>NUCLEOTIDE SEQUENCE [LARGE SCALE GENOMIC DNA]</scope>
    <source>
        <strain evidence="1 2">DSM 12255</strain>
    </source>
</reference>
<evidence type="ECO:0000313" key="2">
    <source>
        <dbReference type="Proteomes" id="UP000811899"/>
    </source>
</evidence>
<gene>
    <name evidence="1" type="ORF">KI809_19165</name>
</gene>
<evidence type="ECO:0000313" key="1">
    <source>
        <dbReference type="EMBL" id="MBT0666434.1"/>
    </source>
</evidence>
<dbReference type="Proteomes" id="UP000811899">
    <property type="component" value="Unassembled WGS sequence"/>
</dbReference>
<protein>
    <recommendedName>
        <fullName evidence="3">Phage-associated protein, BcepMu gp16 family</fullName>
    </recommendedName>
</protein>
<name>A0AAW4L6L1_9BACT</name>
<dbReference type="AlphaFoldDB" id="A0AAW4L6L1"/>
<keyword evidence="2" id="KW-1185">Reference proteome</keyword>
<comment type="caution">
    <text evidence="1">The sequence shown here is derived from an EMBL/GenBank/DDBJ whole genome shotgun (WGS) entry which is preliminary data.</text>
</comment>
<evidence type="ECO:0008006" key="3">
    <source>
        <dbReference type="Google" id="ProtNLM"/>
    </source>
</evidence>